<evidence type="ECO:0000256" key="1">
    <source>
        <dbReference type="SAM" id="Phobius"/>
    </source>
</evidence>
<dbReference type="PANTHER" id="PTHR40106">
    <property type="entry name" value="INNER MEMBRANE PROTEIN RCLC"/>
    <property type="match status" value="1"/>
</dbReference>
<dbReference type="NCBIfam" id="NF040476">
    <property type="entry name" value="chlor_memb_RclC"/>
    <property type="match status" value="1"/>
</dbReference>
<protein>
    <submittedName>
        <fullName evidence="2">Reactive chlorine resistance membrane protein RclC</fullName>
    </submittedName>
</protein>
<dbReference type="EMBL" id="CP118942">
    <property type="protein sequence ID" value="WEE27046.1"/>
    <property type="molecule type" value="Genomic_DNA"/>
</dbReference>
<keyword evidence="1" id="KW-0472">Membrane</keyword>
<gene>
    <name evidence="2" type="primary">rclC</name>
    <name evidence="2" type="ORF">PY771_01620</name>
</gene>
<evidence type="ECO:0000313" key="2">
    <source>
        <dbReference type="EMBL" id="WEE27046.1"/>
    </source>
</evidence>
<dbReference type="RefSeq" id="WP_011707216.1">
    <property type="nucleotide sequence ID" value="NZ_AP023398.1"/>
</dbReference>
<name>A0AAX3P6H4_AERHY</name>
<dbReference type="GO" id="GO:0005886">
    <property type="term" value="C:plasma membrane"/>
    <property type="evidence" value="ECO:0007669"/>
    <property type="project" value="TreeGrafter"/>
</dbReference>
<dbReference type="InterPro" id="IPR007339">
    <property type="entry name" value="RclC-like"/>
</dbReference>
<feature type="transmembrane region" description="Helical" evidence="1">
    <location>
        <begin position="167"/>
        <end position="185"/>
    </location>
</feature>
<feature type="transmembrane region" description="Helical" evidence="1">
    <location>
        <begin position="21"/>
        <end position="39"/>
    </location>
</feature>
<feature type="transmembrane region" description="Helical" evidence="1">
    <location>
        <begin position="115"/>
        <end position="137"/>
    </location>
</feature>
<accession>A0AAX3P6H4</accession>
<reference evidence="2" key="1">
    <citation type="submission" date="2023-02" db="EMBL/GenBank/DDBJ databases">
        <title>The sequence of Aeromonas hydrophila K533.</title>
        <authorList>
            <person name="Luo X."/>
        </authorList>
    </citation>
    <scope>NUCLEOTIDE SEQUENCE</scope>
    <source>
        <strain evidence="2">K533</strain>
    </source>
</reference>
<dbReference type="AlphaFoldDB" id="A0AAX3P6H4"/>
<proteinExistence type="predicted"/>
<dbReference type="InterPro" id="IPR016865">
    <property type="entry name" value="RclC"/>
</dbReference>
<sequence length="189" mass="21079">MLIFNRLLAVLAGGDRLGATLCRIAVGVVFIWIGLLKFIPYEADSITPFVANSPFMSFFYEHPDQYRQHLNHEGELVPENRAWHEQNNTYGYSHGLGVVELVFALLILANFRFPLLGLIGALMAFLTPFVTFSFLVFTPETWVPALGDAHHGFPYLSGAGRLVLKDIMMLACGYIAMVDSARTLLARRG</sequence>
<dbReference type="Proteomes" id="UP001214666">
    <property type="component" value="Chromosome"/>
</dbReference>
<keyword evidence="1" id="KW-0812">Transmembrane</keyword>
<dbReference type="GeneID" id="4488238"/>
<evidence type="ECO:0000313" key="3">
    <source>
        <dbReference type="Proteomes" id="UP001214666"/>
    </source>
</evidence>
<feature type="transmembrane region" description="Helical" evidence="1">
    <location>
        <begin position="90"/>
        <end position="108"/>
    </location>
</feature>
<dbReference type="PIRSF" id="PIRSF028065">
    <property type="entry name" value="UCP028065"/>
    <property type="match status" value="1"/>
</dbReference>
<dbReference type="InterPro" id="IPR053532">
    <property type="entry name" value="RCS_Resistance"/>
</dbReference>
<dbReference type="PANTHER" id="PTHR40106:SF1">
    <property type="entry name" value="INNER MEMBRANE PROTEIN RCLC"/>
    <property type="match status" value="1"/>
</dbReference>
<keyword evidence="1" id="KW-1133">Transmembrane helix</keyword>
<organism evidence="2 3">
    <name type="scientific">Aeromonas hydrophila</name>
    <dbReference type="NCBI Taxonomy" id="644"/>
    <lineage>
        <taxon>Bacteria</taxon>
        <taxon>Pseudomonadati</taxon>
        <taxon>Pseudomonadota</taxon>
        <taxon>Gammaproteobacteria</taxon>
        <taxon>Aeromonadales</taxon>
        <taxon>Aeromonadaceae</taxon>
        <taxon>Aeromonas</taxon>
    </lineage>
</organism>
<dbReference type="GO" id="GO:1901530">
    <property type="term" value="P:response to hypochlorite"/>
    <property type="evidence" value="ECO:0007669"/>
    <property type="project" value="TreeGrafter"/>
</dbReference>
<dbReference type="Pfam" id="PF04224">
    <property type="entry name" value="DUF417"/>
    <property type="match status" value="1"/>
</dbReference>